<name>A0AAW2ZCT4_9EUKA</name>
<evidence type="ECO:0000313" key="5">
    <source>
        <dbReference type="EMBL" id="KAL0486561.1"/>
    </source>
</evidence>
<evidence type="ECO:0000256" key="3">
    <source>
        <dbReference type="PROSITE-ProRule" id="PRU00703"/>
    </source>
</evidence>
<sequence length="325" mass="36635">MVNPQSLFSEYFKLHKITDVVGESRPVLTLNKDQTIQECISKMIEKDVRSAPVIECEQSLEQNKAVFVDYIDIVDFVIDLLLKQDKTITLETLQNENLKNAILQTKVSEVANYSKLDAYVTLPSSSTMFQVAEKLGQGNKRVVVCEQGKVLNVVTHSDVISLLKKCIDDKGAANFSDTMDALGLGIEFNSYVTEEDRAIDAFLLMRQKRISFVPILTSDSDDDRQIISVISARDISLLSHGNIDILNMPVLDFLSSVRQSNPVDKYPYLWCKHDSTLEMIVKRLKATRVHRLLMINDTKLPTAVVSVQQLTIFLTGGQRSEQMTE</sequence>
<gene>
    <name evidence="5" type="ORF">AKO1_001449</name>
</gene>
<comment type="caution">
    <text evidence="5">The sequence shown here is derived from an EMBL/GenBank/DDBJ whole genome shotgun (WGS) entry which is preliminary data.</text>
</comment>
<organism evidence="5 6">
    <name type="scientific">Acrasis kona</name>
    <dbReference type="NCBI Taxonomy" id="1008807"/>
    <lineage>
        <taxon>Eukaryota</taxon>
        <taxon>Discoba</taxon>
        <taxon>Heterolobosea</taxon>
        <taxon>Tetramitia</taxon>
        <taxon>Eutetramitia</taxon>
        <taxon>Acrasidae</taxon>
        <taxon>Acrasis</taxon>
    </lineage>
</organism>
<evidence type="ECO:0000259" key="4">
    <source>
        <dbReference type="PROSITE" id="PS51371"/>
    </source>
</evidence>
<evidence type="ECO:0000256" key="1">
    <source>
        <dbReference type="ARBA" id="ARBA00022737"/>
    </source>
</evidence>
<dbReference type="Pfam" id="PF00571">
    <property type="entry name" value="CBS"/>
    <property type="match status" value="3"/>
</dbReference>
<dbReference type="GO" id="GO:0016301">
    <property type="term" value="F:kinase activity"/>
    <property type="evidence" value="ECO:0007669"/>
    <property type="project" value="UniProtKB-KW"/>
</dbReference>
<evidence type="ECO:0000313" key="6">
    <source>
        <dbReference type="Proteomes" id="UP001431209"/>
    </source>
</evidence>
<dbReference type="SMART" id="SM00116">
    <property type="entry name" value="CBS"/>
    <property type="match status" value="4"/>
</dbReference>
<dbReference type="AlphaFoldDB" id="A0AAW2ZCT4"/>
<keyword evidence="2 3" id="KW-0129">CBS domain</keyword>
<dbReference type="InterPro" id="IPR000644">
    <property type="entry name" value="CBS_dom"/>
</dbReference>
<keyword evidence="5" id="KW-0418">Kinase</keyword>
<dbReference type="Proteomes" id="UP001431209">
    <property type="component" value="Unassembled WGS sequence"/>
</dbReference>
<feature type="domain" description="CBS" evidence="4">
    <location>
        <begin position="23"/>
        <end position="87"/>
    </location>
</feature>
<dbReference type="CDD" id="cd02205">
    <property type="entry name" value="CBS_pair_SF"/>
    <property type="match status" value="1"/>
</dbReference>
<dbReference type="SUPFAM" id="SSF54631">
    <property type="entry name" value="CBS-domain pair"/>
    <property type="match status" value="2"/>
</dbReference>
<keyword evidence="1" id="KW-0677">Repeat</keyword>
<dbReference type="Gene3D" id="3.10.580.10">
    <property type="entry name" value="CBS-domain"/>
    <property type="match status" value="2"/>
</dbReference>
<proteinExistence type="predicted"/>
<dbReference type="InterPro" id="IPR046342">
    <property type="entry name" value="CBS_dom_sf"/>
</dbReference>
<accession>A0AAW2ZCT4</accession>
<dbReference type="PROSITE" id="PS51371">
    <property type="entry name" value="CBS"/>
    <property type="match status" value="1"/>
</dbReference>
<keyword evidence="6" id="KW-1185">Reference proteome</keyword>
<reference evidence="5 6" key="1">
    <citation type="submission" date="2024-03" db="EMBL/GenBank/DDBJ databases">
        <title>The Acrasis kona genome and developmental transcriptomes reveal deep origins of eukaryotic multicellular pathways.</title>
        <authorList>
            <person name="Sheikh S."/>
            <person name="Fu C.-J."/>
            <person name="Brown M.W."/>
            <person name="Baldauf S.L."/>
        </authorList>
    </citation>
    <scope>NUCLEOTIDE SEQUENCE [LARGE SCALE GENOMIC DNA]</scope>
    <source>
        <strain evidence="5 6">ATCC MYA-3509</strain>
    </source>
</reference>
<dbReference type="PANTHER" id="PTHR13780">
    <property type="entry name" value="AMP-ACTIVATED PROTEIN KINASE, GAMMA REGULATORY SUBUNIT"/>
    <property type="match status" value="1"/>
</dbReference>
<protein>
    <submittedName>
        <fullName evidence="5">AMP-activated protein kinase subunit gamma</fullName>
    </submittedName>
</protein>
<dbReference type="InterPro" id="IPR050511">
    <property type="entry name" value="AMPK_gamma/SDS23_families"/>
</dbReference>
<dbReference type="PANTHER" id="PTHR13780:SF36">
    <property type="entry name" value="CBS DOMAIN-CONTAINING PROTEIN"/>
    <property type="match status" value="1"/>
</dbReference>
<keyword evidence="5" id="KW-0808">Transferase</keyword>
<evidence type="ECO:0000256" key="2">
    <source>
        <dbReference type="ARBA" id="ARBA00023122"/>
    </source>
</evidence>
<dbReference type="EMBL" id="JAOPGA020001244">
    <property type="protein sequence ID" value="KAL0486561.1"/>
    <property type="molecule type" value="Genomic_DNA"/>
</dbReference>